<dbReference type="GO" id="GO:0003676">
    <property type="term" value="F:nucleic acid binding"/>
    <property type="evidence" value="ECO:0007669"/>
    <property type="project" value="InterPro"/>
</dbReference>
<keyword evidence="4" id="KW-0808">Transferase</keyword>
<dbReference type="GO" id="GO:0009007">
    <property type="term" value="F:site-specific DNA-methyltransferase (adenine-specific) activity"/>
    <property type="evidence" value="ECO:0007669"/>
    <property type="project" value="UniProtKB-EC"/>
</dbReference>
<evidence type="ECO:0000256" key="6">
    <source>
        <dbReference type="ARBA" id="ARBA00047942"/>
    </source>
</evidence>
<comment type="catalytic activity">
    <reaction evidence="6">
        <text>a 2'-deoxyadenosine in DNA + S-adenosyl-L-methionine = an N(6)-methyl-2'-deoxyadenosine in DNA + S-adenosyl-L-homocysteine + H(+)</text>
        <dbReference type="Rhea" id="RHEA:15197"/>
        <dbReference type="Rhea" id="RHEA-COMP:12418"/>
        <dbReference type="Rhea" id="RHEA-COMP:12419"/>
        <dbReference type="ChEBI" id="CHEBI:15378"/>
        <dbReference type="ChEBI" id="CHEBI:57856"/>
        <dbReference type="ChEBI" id="CHEBI:59789"/>
        <dbReference type="ChEBI" id="CHEBI:90615"/>
        <dbReference type="ChEBI" id="CHEBI:90616"/>
        <dbReference type="EC" id="2.1.1.72"/>
    </reaction>
</comment>
<name>A0A8J3D6B4_9BACT</name>
<dbReference type="EC" id="2.1.1.72" evidence="2"/>
<reference evidence="8 9" key="1">
    <citation type="journal article" date="2014" name="Int. J. Syst. Evol. Microbiol.">
        <title>Complete genome sequence of Corynebacterium casei LMG S-19264T (=DSM 44701T), isolated from a smear-ripened cheese.</title>
        <authorList>
            <consortium name="US DOE Joint Genome Institute (JGI-PGF)"/>
            <person name="Walter F."/>
            <person name="Albersmeier A."/>
            <person name="Kalinowski J."/>
            <person name="Ruckert C."/>
        </authorList>
    </citation>
    <scope>NUCLEOTIDE SEQUENCE [LARGE SCALE GENOMIC DNA]</scope>
    <source>
        <strain evidence="8 9">KCTC 12866</strain>
    </source>
</reference>
<sequence length="494" mass="56566">MASLTRNYDQKKLLGQVYTPPVIVQKILNEAGINDENFPGKSILDPACGDGRFLVEVVRRIVQYSANSNLEKNLSYVYGWDIDQKALDLCRINLNKEIENLDVTIDWNLFKKDALHELESDSKFDFIIGNPPYIRIQHLLVRQRNFLQEKYSFCKSGSTDTYIAFFELAAKLLSSNGVCGFITPNSYFFSETARVLRRYFEEKQNLIVITNFGSIRVFENTGTYSAITVFGNCNREAFRYELSDSDFAYSGREITFKELGENDLWQLDASSPQSSNGERLGDICQISVGITTLSDKLYLFSIQEIISDEIAKVRSKAGTLATIERSLLKPIIKGSRLKNSEEPISEYILFPYLKNSEGKHEIIPEKNMKSDYPFAYAYLLSQKSGLDKRDNGRPNTVAWYAFGRAQSLDKSFGKKIVFSPMNKQPKFILYENESATIYSGYFIKYKGDYHRLLTQLNSEKMANYMAIAGRDFRGGWKGYSKKIVENFRVDINNL</sequence>
<dbReference type="InterPro" id="IPR050953">
    <property type="entry name" value="N4_N6_ade-DNA_methylase"/>
</dbReference>
<evidence type="ECO:0000256" key="5">
    <source>
        <dbReference type="ARBA" id="ARBA00022691"/>
    </source>
</evidence>
<dbReference type="Pfam" id="PF07669">
    <property type="entry name" value="Eco57I"/>
    <property type="match status" value="1"/>
</dbReference>
<dbReference type="PANTHER" id="PTHR33841">
    <property type="entry name" value="DNA METHYLTRANSFERASE YEEA-RELATED"/>
    <property type="match status" value="1"/>
</dbReference>
<dbReference type="SUPFAM" id="SSF53335">
    <property type="entry name" value="S-adenosyl-L-methionine-dependent methyltransferases"/>
    <property type="match status" value="1"/>
</dbReference>
<comment type="caution">
    <text evidence="8">The sequence shown here is derived from an EMBL/GenBank/DDBJ whole genome shotgun (WGS) entry which is preliminary data.</text>
</comment>
<organism evidence="8 9">
    <name type="scientific">Persicitalea jodogahamensis</name>
    <dbReference type="NCBI Taxonomy" id="402147"/>
    <lineage>
        <taxon>Bacteria</taxon>
        <taxon>Pseudomonadati</taxon>
        <taxon>Bacteroidota</taxon>
        <taxon>Cytophagia</taxon>
        <taxon>Cytophagales</taxon>
        <taxon>Spirosomataceae</taxon>
        <taxon>Persicitalea</taxon>
    </lineage>
</organism>
<dbReference type="EMBL" id="BMXF01000004">
    <property type="protein sequence ID" value="GHB80966.1"/>
    <property type="molecule type" value="Genomic_DNA"/>
</dbReference>
<evidence type="ECO:0000313" key="9">
    <source>
        <dbReference type="Proteomes" id="UP000598271"/>
    </source>
</evidence>
<dbReference type="RefSeq" id="WP_189566437.1">
    <property type="nucleotide sequence ID" value="NZ_BMXF01000004.1"/>
</dbReference>
<gene>
    <name evidence="8" type="ORF">GCM10007390_39520</name>
</gene>
<evidence type="ECO:0000313" key="8">
    <source>
        <dbReference type="EMBL" id="GHB80966.1"/>
    </source>
</evidence>
<evidence type="ECO:0000259" key="7">
    <source>
        <dbReference type="Pfam" id="PF07669"/>
    </source>
</evidence>
<dbReference type="CDD" id="cd02440">
    <property type="entry name" value="AdoMet_MTases"/>
    <property type="match status" value="1"/>
</dbReference>
<keyword evidence="9" id="KW-1185">Reference proteome</keyword>
<dbReference type="PRINTS" id="PR00507">
    <property type="entry name" value="N12N6MTFRASE"/>
</dbReference>
<dbReference type="Proteomes" id="UP000598271">
    <property type="component" value="Unassembled WGS sequence"/>
</dbReference>
<evidence type="ECO:0000256" key="2">
    <source>
        <dbReference type="ARBA" id="ARBA00011900"/>
    </source>
</evidence>
<dbReference type="GO" id="GO:0006304">
    <property type="term" value="P:DNA modification"/>
    <property type="evidence" value="ECO:0007669"/>
    <property type="project" value="InterPro"/>
</dbReference>
<keyword evidence="5" id="KW-0949">S-adenosyl-L-methionine</keyword>
<feature type="domain" description="Type II methyltransferase M.TaqI-like" evidence="7">
    <location>
        <begin position="86"/>
        <end position="218"/>
    </location>
</feature>
<dbReference type="GO" id="GO:0032259">
    <property type="term" value="P:methylation"/>
    <property type="evidence" value="ECO:0007669"/>
    <property type="project" value="UniProtKB-KW"/>
</dbReference>
<dbReference type="InterPro" id="IPR029063">
    <property type="entry name" value="SAM-dependent_MTases_sf"/>
</dbReference>
<evidence type="ECO:0000256" key="1">
    <source>
        <dbReference type="ARBA" id="ARBA00006594"/>
    </source>
</evidence>
<dbReference type="InterPro" id="IPR002052">
    <property type="entry name" value="DNA_methylase_N6_adenine_CS"/>
</dbReference>
<dbReference type="InterPro" id="IPR011639">
    <property type="entry name" value="MethylTrfase_TaqI-like_dom"/>
</dbReference>
<dbReference type="Gene3D" id="3.40.50.150">
    <property type="entry name" value="Vaccinia Virus protein VP39"/>
    <property type="match status" value="1"/>
</dbReference>
<dbReference type="PROSITE" id="PS00092">
    <property type="entry name" value="N6_MTASE"/>
    <property type="match status" value="1"/>
</dbReference>
<evidence type="ECO:0000256" key="3">
    <source>
        <dbReference type="ARBA" id="ARBA00022603"/>
    </source>
</evidence>
<keyword evidence="3 8" id="KW-0489">Methyltransferase</keyword>
<proteinExistence type="inferred from homology"/>
<evidence type="ECO:0000256" key="4">
    <source>
        <dbReference type="ARBA" id="ARBA00022679"/>
    </source>
</evidence>
<dbReference type="PANTHER" id="PTHR33841:SF5">
    <property type="entry name" value="DNA METHYLASE (MODIFICATION METHYLASE) (METHYLTRANSFERASE)-RELATED"/>
    <property type="match status" value="1"/>
</dbReference>
<comment type="similarity">
    <text evidence="1">Belongs to the N(4)/N(6)-methyltransferase family.</text>
</comment>
<accession>A0A8J3D6B4</accession>
<protein>
    <recommendedName>
        <fullName evidence="2">site-specific DNA-methyltransferase (adenine-specific)</fullName>
        <ecNumber evidence="2">2.1.1.72</ecNumber>
    </recommendedName>
</protein>
<dbReference type="AlphaFoldDB" id="A0A8J3D6B4"/>